<name>A0A8J3D5N7_9BACT</name>
<reference evidence="3 4" key="1">
    <citation type="journal article" date="2014" name="Int. J. Syst. Evol. Microbiol.">
        <title>Complete genome sequence of Corynebacterium casei LMG S-19264T (=DSM 44701T), isolated from a smear-ripened cheese.</title>
        <authorList>
            <consortium name="US DOE Joint Genome Institute (JGI-PGF)"/>
            <person name="Walter F."/>
            <person name="Albersmeier A."/>
            <person name="Kalinowski J."/>
            <person name="Ruckert C."/>
        </authorList>
    </citation>
    <scope>NUCLEOTIDE SEQUENCE [LARGE SCALE GENOMIC DNA]</scope>
    <source>
        <strain evidence="3 4">KCTC 12866</strain>
    </source>
</reference>
<organism evidence="3 4">
    <name type="scientific">Persicitalea jodogahamensis</name>
    <dbReference type="NCBI Taxonomy" id="402147"/>
    <lineage>
        <taxon>Bacteria</taxon>
        <taxon>Pseudomonadati</taxon>
        <taxon>Bacteroidota</taxon>
        <taxon>Cytophagia</taxon>
        <taxon>Cytophagales</taxon>
        <taxon>Spirosomataceae</taxon>
        <taxon>Persicitalea</taxon>
    </lineage>
</organism>
<evidence type="ECO:0000313" key="3">
    <source>
        <dbReference type="EMBL" id="GHB86691.1"/>
    </source>
</evidence>
<protein>
    <recommendedName>
        <fullName evidence="2">Antitoxin Xre-like helix-turn-helix domain-containing protein</fullName>
    </recommendedName>
</protein>
<dbReference type="GO" id="GO:0003677">
    <property type="term" value="F:DNA binding"/>
    <property type="evidence" value="ECO:0007669"/>
    <property type="project" value="InterPro"/>
</dbReference>
<feature type="region of interest" description="Disordered" evidence="1">
    <location>
        <begin position="117"/>
        <end position="138"/>
    </location>
</feature>
<dbReference type="Proteomes" id="UP000598271">
    <property type="component" value="Unassembled WGS sequence"/>
</dbReference>
<dbReference type="AlphaFoldDB" id="A0A8J3D5N7"/>
<dbReference type="InterPro" id="IPR046847">
    <property type="entry name" value="Xre-like_HTH"/>
</dbReference>
<keyword evidence="4" id="KW-1185">Reference proteome</keyword>
<dbReference type="EMBL" id="BMXF01000007">
    <property type="protein sequence ID" value="GHB86691.1"/>
    <property type="molecule type" value="Genomic_DNA"/>
</dbReference>
<sequence>MASPLDINSASGWGFPTHDLILQARRKLPRNQVDRIAILGGLTKKEMARILGVTERNLYNQHHGDLSVPLSERLLLLEKLFQHGLAVFDGRREAFFQWLRAPLAELATPEVGFAAPSTPYSSPPIREMGTKDSPPDLTNAAAARRTRLQQRPAAATQPPSYPTPLSLLDTITGYKLVDNVFIRMEAGVFS</sequence>
<evidence type="ECO:0000256" key="1">
    <source>
        <dbReference type="SAM" id="MobiDB-lite"/>
    </source>
</evidence>
<evidence type="ECO:0000259" key="2">
    <source>
        <dbReference type="Pfam" id="PF20432"/>
    </source>
</evidence>
<feature type="domain" description="Antitoxin Xre-like helix-turn-helix" evidence="2">
    <location>
        <begin position="19"/>
        <end position="77"/>
    </location>
</feature>
<evidence type="ECO:0000313" key="4">
    <source>
        <dbReference type="Proteomes" id="UP000598271"/>
    </source>
</evidence>
<comment type="caution">
    <text evidence="3">The sequence shown here is derived from an EMBL/GenBank/DDBJ whole genome shotgun (WGS) entry which is preliminary data.</text>
</comment>
<dbReference type="RefSeq" id="WP_189568334.1">
    <property type="nucleotide sequence ID" value="NZ_BMXF01000007.1"/>
</dbReference>
<proteinExistence type="predicted"/>
<accession>A0A8J3D5N7</accession>
<dbReference type="Pfam" id="PF20432">
    <property type="entry name" value="Xre-like-HTH"/>
    <property type="match status" value="1"/>
</dbReference>
<gene>
    <name evidence="3" type="ORF">GCM10007390_47940</name>
</gene>